<evidence type="ECO:0000259" key="12">
    <source>
        <dbReference type="Pfam" id="PF03919"/>
    </source>
</evidence>
<dbReference type="InterPro" id="IPR013846">
    <property type="entry name" value="mRNA_cap_enzyme_C"/>
</dbReference>
<evidence type="ECO:0000259" key="11">
    <source>
        <dbReference type="Pfam" id="PF01331"/>
    </source>
</evidence>
<feature type="domain" description="mRNA capping enzyme adenylation" evidence="11">
    <location>
        <begin position="155"/>
        <end position="341"/>
    </location>
</feature>
<evidence type="ECO:0000256" key="10">
    <source>
        <dbReference type="ARBA" id="ARBA00044624"/>
    </source>
</evidence>
<evidence type="ECO:0000313" key="13">
    <source>
        <dbReference type="EMBL" id="MCL7021446.1"/>
    </source>
</evidence>
<dbReference type="Gene3D" id="2.40.50.140">
    <property type="entry name" value="Nucleic acid-binding proteins"/>
    <property type="match status" value="1"/>
</dbReference>
<evidence type="ECO:0000313" key="14">
    <source>
        <dbReference type="Proteomes" id="UP001177140"/>
    </source>
</evidence>
<keyword evidence="14" id="KW-1185">Reference proteome</keyword>
<gene>
    <name evidence="13" type="ORF">MKW94_013795</name>
</gene>
<keyword evidence="4" id="KW-0808">Transferase</keyword>
<dbReference type="SUPFAM" id="SSF56091">
    <property type="entry name" value="DNA ligase/mRNA capping enzyme, catalytic domain"/>
    <property type="match status" value="1"/>
</dbReference>
<protein>
    <recommendedName>
        <fullName evidence="2">mRNA guanylyltransferase</fullName>
        <ecNumber evidence="2">2.7.7.50</ecNumber>
    </recommendedName>
</protein>
<dbReference type="Gene3D" id="3.30.470.30">
    <property type="entry name" value="DNA ligase/mRNA capping enzyme"/>
    <property type="match status" value="1"/>
</dbReference>
<evidence type="ECO:0000256" key="2">
    <source>
        <dbReference type="ARBA" id="ARBA00012475"/>
    </source>
</evidence>
<accession>A0AA41RPQ9</accession>
<evidence type="ECO:0000256" key="6">
    <source>
        <dbReference type="ARBA" id="ARBA00022741"/>
    </source>
</evidence>
<keyword evidence="9" id="KW-0539">Nucleus</keyword>
<evidence type="ECO:0000256" key="5">
    <source>
        <dbReference type="ARBA" id="ARBA00022695"/>
    </source>
</evidence>
<comment type="catalytic activity">
    <reaction evidence="10">
        <text>a 5'-end diphospho-ribonucleoside in mRNA + GTP + H(+) = a 5'-end (5'-triphosphoguanosine)-ribonucleoside in mRNA + diphosphate</text>
        <dbReference type="Rhea" id="RHEA:67012"/>
        <dbReference type="Rhea" id="RHEA-COMP:17165"/>
        <dbReference type="Rhea" id="RHEA-COMP:17166"/>
        <dbReference type="ChEBI" id="CHEBI:15378"/>
        <dbReference type="ChEBI" id="CHEBI:33019"/>
        <dbReference type="ChEBI" id="CHEBI:37565"/>
        <dbReference type="ChEBI" id="CHEBI:167616"/>
        <dbReference type="ChEBI" id="CHEBI:167617"/>
        <dbReference type="EC" id="2.7.7.50"/>
    </reaction>
    <physiologicalReaction direction="left-to-right" evidence="10">
        <dbReference type="Rhea" id="RHEA:67013"/>
    </physiologicalReaction>
</comment>
<dbReference type="Proteomes" id="UP001177140">
    <property type="component" value="Unassembled WGS sequence"/>
</dbReference>
<keyword evidence="7" id="KW-0506">mRNA capping</keyword>
<dbReference type="SUPFAM" id="SSF50249">
    <property type="entry name" value="Nucleic acid-binding proteins"/>
    <property type="match status" value="1"/>
</dbReference>
<evidence type="ECO:0000256" key="3">
    <source>
        <dbReference type="ARBA" id="ARBA00022664"/>
    </source>
</evidence>
<comment type="caution">
    <text evidence="13">The sequence shown here is derived from an EMBL/GenBank/DDBJ whole genome shotgun (WGS) entry which is preliminary data.</text>
</comment>
<dbReference type="GO" id="GO:0005525">
    <property type="term" value="F:GTP binding"/>
    <property type="evidence" value="ECO:0007669"/>
    <property type="project" value="UniProtKB-KW"/>
</dbReference>
<dbReference type="EC" id="2.7.7.50" evidence="2"/>
<dbReference type="InterPro" id="IPR001339">
    <property type="entry name" value="mRNA_cap_enzyme_adenylation"/>
</dbReference>
<dbReference type="PANTHER" id="PTHR10367:SF17">
    <property type="entry name" value="MRNA-CAPPING ENZYME"/>
    <property type="match status" value="1"/>
</dbReference>
<dbReference type="PANTHER" id="PTHR10367">
    <property type="entry name" value="MRNA-CAPPING ENZYME"/>
    <property type="match status" value="1"/>
</dbReference>
<feature type="non-terminal residue" evidence="13">
    <location>
        <position position="1"/>
    </location>
</feature>
<dbReference type="GO" id="GO:0005634">
    <property type="term" value="C:nucleus"/>
    <property type="evidence" value="ECO:0007669"/>
    <property type="project" value="UniProtKB-SubCell"/>
</dbReference>
<dbReference type="InterPro" id="IPR012340">
    <property type="entry name" value="NA-bd_OB-fold"/>
</dbReference>
<evidence type="ECO:0000256" key="8">
    <source>
        <dbReference type="ARBA" id="ARBA00023134"/>
    </source>
</evidence>
<keyword evidence="8" id="KW-0342">GTP-binding</keyword>
<comment type="subcellular location">
    <subcellularLocation>
        <location evidence="1">Nucleus</location>
    </subcellularLocation>
</comment>
<dbReference type="Pfam" id="PF01331">
    <property type="entry name" value="mRNA_cap_enzyme"/>
    <property type="match status" value="1"/>
</dbReference>
<dbReference type="CDD" id="cd07895">
    <property type="entry name" value="Adenylation_mRNA_capping"/>
    <property type="match status" value="1"/>
</dbReference>
<organism evidence="13 14">
    <name type="scientific">Papaver nudicaule</name>
    <name type="common">Iceland poppy</name>
    <dbReference type="NCBI Taxonomy" id="74823"/>
    <lineage>
        <taxon>Eukaryota</taxon>
        <taxon>Viridiplantae</taxon>
        <taxon>Streptophyta</taxon>
        <taxon>Embryophyta</taxon>
        <taxon>Tracheophyta</taxon>
        <taxon>Spermatophyta</taxon>
        <taxon>Magnoliopsida</taxon>
        <taxon>Ranunculales</taxon>
        <taxon>Papaveraceae</taxon>
        <taxon>Papaveroideae</taxon>
        <taxon>Papaver</taxon>
    </lineage>
</organism>
<keyword evidence="5" id="KW-0548">Nucleotidyltransferase</keyword>
<evidence type="ECO:0000256" key="4">
    <source>
        <dbReference type="ARBA" id="ARBA00022679"/>
    </source>
</evidence>
<feature type="domain" description="mRNA capping enzyme C-terminal" evidence="12">
    <location>
        <begin position="378"/>
        <end position="439"/>
    </location>
</feature>
<dbReference type="AlphaFoldDB" id="A0AA41RPQ9"/>
<name>A0AA41RPQ9_PAPNU</name>
<proteinExistence type="predicted"/>
<evidence type="ECO:0000256" key="9">
    <source>
        <dbReference type="ARBA" id="ARBA00023242"/>
    </source>
</evidence>
<reference evidence="13" key="1">
    <citation type="submission" date="2022-03" db="EMBL/GenBank/DDBJ databases">
        <title>A functionally conserved STORR gene fusion in Papaver species that diverged 16.8 million years ago.</title>
        <authorList>
            <person name="Catania T."/>
        </authorList>
    </citation>
    <scope>NUCLEOTIDE SEQUENCE</scope>
    <source>
        <strain evidence="13">S-191538</strain>
    </source>
</reference>
<evidence type="ECO:0000256" key="1">
    <source>
        <dbReference type="ARBA" id="ARBA00004123"/>
    </source>
</evidence>
<keyword evidence="6" id="KW-0547">Nucleotide-binding</keyword>
<evidence type="ECO:0000256" key="7">
    <source>
        <dbReference type="ARBA" id="ARBA00023042"/>
    </source>
</evidence>
<dbReference type="Pfam" id="PF03919">
    <property type="entry name" value="mRNA_cap_C"/>
    <property type="match status" value="1"/>
</dbReference>
<dbReference type="GO" id="GO:0006370">
    <property type="term" value="P:7-methylguanosine mRNA capping"/>
    <property type="evidence" value="ECO:0007669"/>
    <property type="project" value="UniProtKB-KW"/>
</dbReference>
<dbReference type="GO" id="GO:0004484">
    <property type="term" value="F:mRNA guanylyltransferase activity"/>
    <property type="evidence" value="ECO:0007669"/>
    <property type="project" value="UniProtKB-EC"/>
</dbReference>
<dbReference type="InterPro" id="IPR051029">
    <property type="entry name" value="mRNA_Capping_Enz/RNA_Phosphat"/>
</dbReference>
<keyword evidence="3" id="KW-0507">mRNA processing</keyword>
<dbReference type="EMBL" id="JAJJMA010000747">
    <property type="protein sequence ID" value="MCL7021446.1"/>
    <property type="molecule type" value="Genomic_DNA"/>
</dbReference>
<dbReference type="GO" id="GO:0005524">
    <property type="term" value="F:ATP binding"/>
    <property type="evidence" value="ECO:0007669"/>
    <property type="project" value="InterPro"/>
</dbReference>
<sequence length="461" mass="54191">MKKNARFQYLVAETDYLMFRQSSFNVELQNNQQLMQRLTSQMVSMVNSLKRTTYGLRMMVSMFQSSSNGGHKTVSTVWVCFNFSVPLSYFGRSYMLIWNSTTSSLFGCMQDVQVSAEVLSNDDVLGDAIPPEQQEALRRLCYDSLKLRAGVWKTYLRQRNYYATWKADGMRYMMLITPDGCFLIDTNFIFRRVQMRFPMKQTSEGLVKDTHDFTLLDGEMVIDSVPDTQQQERRYLIYDLMAINSESIIELPFCERWRMLEKEVIEPRNLERQHMYNSRNPHYRYDLEPFRVRRKGFWLLSTVTKLIGLIPQLSHEALGLVFQGWDDPYVPRTNVGLLEWKYPGMNSVDFLFEVVDENRQLLYLYDLGRKKLMDGNRVDLKNGEDPSELSGKIIECAWDSEEQVWNCMRVRVDKSTPNDINTYSKVMQNIKDNIRVVDLLEEIGEIVCLPMYADLIRNDRN</sequence>